<dbReference type="RefSeq" id="WP_262308968.1">
    <property type="nucleotide sequence ID" value="NZ_CP106679.1"/>
</dbReference>
<dbReference type="CDD" id="cd07185">
    <property type="entry name" value="OmpA_C-like"/>
    <property type="match status" value="1"/>
</dbReference>
<evidence type="ECO:0000256" key="4">
    <source>
        <dbReference type="PROSITE-ProRule" id="PRU00473"/>
    </source>
</evidence>
<reference evidence="7" key="1">
    <citation type="submission" date="2022-09" db="EMBL/GenBank/DDBJ databases">
        <title>Comparative genomics and taxonomic characterization of three novel marine species of genus Reichenbachiella exhibiting antioxidant and polysaccharide degradation activities.</title>
        <authorList>
            <person name="Muhammad N."/>
            <person name="Lee Y.-J."/>
            <person name="Ko J."/>
            <person name="Kim S.-G."/>
        </authorList>
    </citation>
    <scope>NUCLEOTIDE SEQUENCE</scope>
    <source>
        <strain evidence="7">BKB1-1</strain>
    </source>
</reference>
<feature type="signal peptide" evidence="5">
    <location>
        <begin position="1"/>
        <end position="18"/>
    </location>
</feature>
<sequence>MMKYYIFFLLLIGNLAYAQESKTDQRISKKKLIEQADYYFFQEDFKKALELYNVILDNYPKNHYVQYHKYVAYQLTGGRDSTLDSLKEYEANEGRTDKFYNYWLGRIYHNRYEFEEAQKHFQAFLDLDIYKTNEIEKETKVRLAEARKAQEFYLKSSDYEIVNMGEPINSKYNDVSPSFFADHGELVFMSSRDQFASNSEEEGDNFNIYHTTKESNKWTKPTSLSHLGTFSANNAKIEVVNNHGRLFMYQEEKKGLYFSHPVNDKWVAPVQFDSRLEEKKIASHFYIDDSETIIYFSAKSEKGDLDLYQSIYNPKSQSWSSPILVPGKVNSTRNEDSPFLSHDGKTLYFSSDNSESIGGFDVFMSEWDESNYGWKKPVNLGFPINTIDNEINFQFNEDNISGFFSSDRLHGKGKMDIYYFHKQGKVVINGTVYNKATGKPVPNARIDLRPVNYEDQNFRTTTDSNGRYEEEIFAEEEFKVQIYIGNQLAYTGKLLSEQADLHKSFERDFQIDIPDKVEETNYATLYDKNSESKYEEVNMLGSKFRKGEKAMLKNIYFDIHSANLTSESDEVLSALYDMLKKSPNLKVEIGGHTDNTGSLDANMTLSLARANSVKNYLVKKGIPASQLVTKGYGPSQPIASNDDEINGRELNRRIEVRVLN</sequence>
<dbReference type="Gene3D" id="3.30.1330.60">
    <property type="entry name" value="OmpA-like domain"/>
    <property type="match status" value="1"/>
</dbReference>
<evidence type="ECO:0000256" key="3">
    <source>
        <dbReference type="ARBA" id="ARBA00023237"/>
    </source>
</evidence>
<feature type="domain" description="OmpA-like" evidence="6">
    <location>
        <begin position="546"/>
        <end position="660"/>
    </location>
</feature>
<evidence type="ECO:0000256" key="2">
    <source>
        <dbReference type="ARBA" id="ARBA00023136"/>
    </source>
</evidence>
<dbReference type="Pfam" id="PF07676">
    <property type="entry name" value="PD40"/>
    <property type="match status" value="1"/>
</dbReference>
<dbReference type="InterPro" id="IPR006664">
    <property type="entry name" value="OMP_bac"/>
</dbReference>
<dbReference type="SUPFAM" id="SSF82171">
    <property type="entry name" value="DPP6 N-terminal domain-like"/>
    <property type="match status" value="1"/>
</dbReference>
<feature type="chain" id="PRO_5046565346" evidence="5">
    <location>
        <begin position="19"/>
        <end position="660"/>
    </location>
</feature>
<dbReference type="PRINTS" id="PR01021">
    <property type="entry name" value="OMPADOMAIN"/>
</dbReference>
<keyword evidence="2 4" id="KW-0472">Membrane</keyword>
<proteinExistence type="predicted"/>
<evidence type="ECO:0000256" key="5">
    <source>
        <dbReference type="SAM" id="SignalP"/>
    </source>
</evidence>
<dbReference type="EMBL" id="CP106679">
    <property type="protein sequence ID" value="UXP31529.1"/>
    <property type="molecule type" value="Genomic_DNA"/>
</dbReference>
<dbReference type="Gene3D" id="2.60.40.1120">
    <property type="entry name" value="Carboxypeptidase-like, regulatory domain"/>
    <property type="match status" value="1"/>
</dbReference>
<evidence type="ECO:0000313" key="7">
    <source>
        <dbReference type="EMBL" id="UXP31529.1"/>
    </source>
</evidence>
<comment type="subcellular location">
    <subcellularLocation>
        <location evidence="1">Cell outer membrane</location>
    </subcellularLocation>
</comment>
<dbReference type="Gene3D" id="1.25.40.10">
    <property type="entry name" value="Tetratricopeptide repeat domain"/>
    <property type="match status" value="1"/>
</dbReference>
<keyword evidence="3" id="KW-0998">Cell outer membrane</keyword>
<dbReference type="InterPro" id="IPR050330">
    <property type="entry name" value="Bact_OuterMem_StrucFunc"/>
</dbReference>
<accession>A0ABY6CP44</accession>
<evidence type="ECO:0000256" key="1">
    <source>
        <dbReference type="ARBA" id="ARBA00004442"/>
    </source>
</evidence>
<dbReference type="Proteomes" id="UP001065174">
    <property type="component" value="Chromosome"/>
</dbReference>
<organism evidence="7 8">
    <name type="scientific">Reichenbachiella agarivorans</name>
    <dbReference type="NCBI Taxonomy" id="2979464"/>
    <lineage>
        <taxon>Bacteria</taxon>
        <taxon>Pseudomonadati</taxon>
        <taxon>Bacteroidota</taxon>
        <taxon>Cytophagia</taxon>
        <taxon>Cytophagales</taxon>
        <taxon>Reichenbachiellaceae</taxon>
        <taxon>Reichenbachiella</taxon>
    </lineage>
</organism>
<dbReference type="SUPFAM" id="SSF48452">
    <property type="entry name" value="TPR-like"/>
    <property type="match status" value="1"/>
</dbReference>
<dbReference type="Pfam" id="PF00691">
    <property type="entry name" value="OmpA"/>
    <property type="match status" value="1"/>
</dbReference>
<keyword evidence="5" id="KW-0732">Signal</keyword>
<dbReference type="SUPFAM" id="SSF103088">
    <property type="entry name" value="OmpA-like"/>
    <property type="match status" value="1"/>
</dbReference>
<dbReference type="PANTHER" id="PTHR30329:SF21">
    <property type="entry name" value="LIPOPROTEIN YIAD-RELATED"/>
    <property type="match status" value="1"/>
</dbReference>
<keyword evidence="8" id="KW-1185">Reference proteome</keyword>
<dbReference type="InterPro" id="IPR011990">
    <property type="entry name" value="TPR-like_helical_dom_sf"/>
</dbReference>
<name>A0ABY6CP44_9BACT</name>
<dbReference type="InterPro" id="IPR036737">
    <property type="entry name" value="OmpA-like_sf"/>
</dbReference>
<dbReference type="SUPFAM" id="SSF49464">
    <property type="entry name" value="Carboxypeptidase regulatory domain-like"/>
    <property type="match status" value="1"/>
</dbReference>
<evidence type="ECO:0000313" key="8">
    <source>
        <dbReference type="Proteomes" id="UP001065174"/>
    </source>
</evidence>
<dbReference type="InterPro" id="IPR006665">
    <property type="entry name" value="OmpA-like"/>
</dbReference>
<dbReference type="PANTHER" id="PTHR30329">
    <property type="entry name" value="STATOR ELEMENT OF FLAGELLAR MOTOR COMPLEX"/>
    <property type="match status" value="1"/>
</dbReference>
<dbReference type="PROSITE" id="PS51123">
    <property type="entry name" value="OMPA_2"/>
    <property type="match status" value="1"/>
</dbReference>
<gene>
    <name evidence="7" type="ORF">N6H18_14350</name>
</gene>
<protein>
    <submittedName>
        <fullName evidence="7">OmpA family protein</fullName>
    </submittedName>
</protein>
<dbReference type="InterPro" id="IPR011659">
    <property type="entry name" value="WD40"/>
</dbReference>
<dbReference type="InterPro" id="IPR008969">
    <property type="entry name" value="CarboxyPept-like_regulatory"/>
</dbReference>
<evidence type="ECO:0000259" key="6">
    <source>
        <dbReference type="PROSITE" id="PS51123"/>
    </source>
</evidence>